<comment type="caution">
    <text evidence="4">The sequence shown here is derived from an EMBL/GenBank/DDBJ whole genome shotgun (WGS) entry which is preliminary data.</text>
</comment>
<dbReference type="Pfam" id="PF00650">
    <property type="entry name" value="CRAL_TRIO"/>
    <property type="match status" value="2"/>
</dbReference>
<dbReference type="Pfam" id="PF00635">
    <property type="entry name" value="Motile_Sperm"/>
    <property type="match status" value="1"/>
</dbReference>
<keyword evidence="1" id="KW-0812">Transmembrane</keyword>
<dbReference type="PANTHER" id="PTHR46384:SF1">
    <property type="entry name" value="MOTILE SPERM DOMAIN-CONTAINING PROTEIN 2"/>
    <property type="match status" value="1"/>
</dbReference>
<dbReference type="CDD" id="cd00170">
    <property type="entry name" value="SEC14"/>
    <property type="match status" value="2"/>
</dbReference>
<reference evidence="4" key="1">
    <citation type="submission" date="2021-02" db="EMBL/GenBank/DDBJ databases">
        <authorList>
            <person name="Nowell W R."/>
        </authorList>
    </citation>
    <scope>NUCLEOTIDE SEQUENCE</scope>
</reference>
<sequence length="818" mass="95027">MATWLPTYQTLTTVQEFRKAVNNHFSKQINEGQEYDARDIKRFDDVDDYARMFIQHLQYGKTFDEQKAFRIFHETMTWRKQNKVYDISTDLFPANYFDRHAIYFQNHDMNNIPLLHYVIRVFHKGQEDNEAVKRFITYNFEEHIRTHPGQRIVILFDLRETGLSHLDYDLIKFVVNSLMHYYPGLLAYMLVYKQPFILQGETNTVCTIIHKTSLVFYNTSHCYFLHFTSLMASSIPTFQHLISVNRFRELVNKHFEKQIDEGQLYDPRDLQRFNEIDEYTMMFIRHGQFGATFDEDRAMSVFNASLSWRKEHHVYDISPEEFPANYFDRNAIYFKNHDMNNNPLLHFVVRTFNKGQEDNEAVKRFITYNFERHIRRHPGQTIVILFDMSETGLKHLDYDLVKFVIGCGQIYYPGLLAYMLIFKMPFILTAAWKIIRSWLPTEAEQFIKFVDAKSITQYVPTDQLSTSMGGTCLIYLTMSHKTLNLNDDATNYVHIHDPINDAVEDSMNANSKKKVTFADTGLLDLPLSSETLSNTVNHLPKVELSPMEDPLTPEEPAYSLITTEASLSTVRKSILQKPSTVNGFVGEEKVFHGLAIRPHDELIFERIDPPPHGTADCIQTIMLTNTGDKLLTFKIKTTSPDKFRVKPGCSLLHPGETATINVYLLKAYCTLSSDINKEKFLIIWTLISQEFKQAQLVEFWKHVSSSALYEHRLKCAFENGRKTPSASIIKQSDEISPTRLSPTSPDSSLSEMQKILKESITLQKTTMAQTSRDLQRIQNLLLIIFGLLIVILLWDMYKHFFSFSSPSSSIPPLSKPDL</sequence>
<keyword evidence="1" id="KW-1133">Transmembrane helix</keyword>
<evidence type="ECO:0000313" key="4">
    <source>
        <dbReference type="EMBL" id="CAF0777291.1"/>
    </source>
</evidence>
<dbReference type="PROSITE" id="PS50191">
    <property type="entry name" value="CRAL_TRIO"/>
    <property type="match status" value="1"/>
</dbReference>
<dbReference type="Gene3D" id="2.60.40.10">
    <property type="entry name" value="Immunoglobulins"/>
    <property type="match status" value="1"/>
</dbReference>
<dbReference type="PANTHER" id="PTHR46384">
    <property type="entry name" value="MOTILE SPERM DOMAIN-CONTAINING PROTEIN 2"/>
    <property type="match status" value="1"/>
</dbReference>
<evidence type="ECO:0008006" key="6">
    <source>
        <dbReference type="Google" id="ProtNLM"/>
    </source>
</evidence>
<organism evidence="4 5">
    <name type="scientific">Adineta ricciae</name>
    <name type="common">Rotifer</name>
    <dbReference type="NCBI Taxonomy" id="249248"/>
    <lineage>
        <taxon>Eukaryota</taxon>
        <taxon>Metazoa</taxon>
        <taxon>Spiralia</taxon>
        <taxon>Gnathifera</taxon>
        <taxon>Rotifera</taxon>
        <taxon>Eurotatoria</taxon>
        <taxon>Bdelloidea</taxon>
        <taxon>Adinetida</taxon>
        <taxon>Adinetidae</taxon>
        <taxon>Adineta</taxon>
    </lineage>
</organism>
<evidence type="ECO:0000313" key="5">
    <source>
        <dbReference type="Proteomes" id="UP000663852"/>
    </source>
</evidence>
<dbReference type="Proteomes" id="UP000663852">
    <property type="component" value="Unassembled WGS sequence"/>
</dbReference>
<feature type="domain" description="MSP" evidence="3">
    <location>
        <begin position="593"/>
        <end position="718"/>
    </location>
</feature>
<dbReference type="GO" id="GO:0012505">
    <property type="term" value="C:endomembrane system"/>
    <property type="evidence" value="ECO:0007669"/>
    <property type="project" value="TreeGrafter"/>
</dbReference>
<proteinExistence type="predicted"/>
<accession>A0A813R835</accession>
<dbReference type="InterPro" id="IPR008962">
    <property type="entry name" value="PapD-like_sf"/>
</dbReference>
<dbReference type="InterPro" id="IPR036865">
    <property type="entry name" value="CRAL-TRIO_dom_sf"/>
</dbReference>
<dbReference type="PROSITE" id="PS50202">
    <property type="entry name" value="MSP"/>
    <property type="match status" value="1"/>
</dbReference>
<dbReference type="SUPFAM" id="SSF49354">
    <property type="entry name" value="PapD-like"/>
    <property type="match status" value="1"/>
</dbReference>
<feature type="transmembrane region" description="Helical" evidence="1">
    <location>
        <begin position="780"/>
        <end position="797"/>
    </location>
</feature>
<evidence type="ECO:0000256" key="1">
    <source>
        <dbReference type="SAM" id="Phobius"/>
    </source>
</evidence>
<dbReference type="EMBL" id="CAJNOJ010000009">
    <property type="protein sequence ID" value="CAF0777291.1"/>
    <property type="molecule type" value="Genomic_DNA"/>
</dbReference>
<feature type="domain" description="CRAL-TRIO" evidence="2">
    <location>
        <begin position="314"/>
        <end position="476"/>
    </location>
</feature>
<dbReference type="SMART" id="SM00516">
    <property type="entry name" value="SEC14"/>
    <property type="match status" value="2"/>
</dbReference>
<dbReference type="Gene3D" id="3.40.525.10">
    <property type="entry name" value="CRAL-TRIO lipid binding domain"/>
    <property type="match status" value="2"/>
</dbReference>
<name>A0A813R835_ADIRI</name>
<dbReference type="InterPro" id="IPR013783">
    <property type="entry name" value="Ig-like_fold"/>
</dbReference>
<dbReference type="GO" id="GO:0140284">
    <property type="term" value="C:endoplasmic reticulum-endosome membrane contact site"/>
    <property type="evidence" value="ECO:0007669"/>
    <property type="project" value="TreeGrafter"/>
</dbReference>
<dbReference type="InterPro" id="IPR001251">
    <property type="entry name" value="CRAL-TRIO_dom"/>
</dbReference>
<dbReference type="InterPro" id="IPR000535">
    <property type="entry name" value="MSP_dom"/>
</dbReference>
<dbReference type="InterPro" id="IPR053012">
    <property type="entry name" value="ER-organelle_contact"/>
</dbReference>
<feature type="transmembrane region" description="Helical" evidence="1">
    <location>
        <begin position="410"/>
        <end position="432"/>
    </location>
</feature>
<keyword evidence="1" id="KW-0472">Membrane</keyword>
<evidence type="ECO:0000259" key="3">
    <source>
        <dbReference type="PROSITE" id="PS50202"/>
    </source>
</evidence>
<evidence type="ECO:0000259" key="2">
    <source>
        <dbReference type="PROSITE" id="PS50191"/>
    </source>
</evidence>
<protein>
    <recommendedName>
        <fullName evidence="6">Motile sperm domain-containing protein 2</fullName>
    </recommendedName>
</protein>
<dbReference type="OrthoDB" id="75724at2759"/>
<dbReference type="SUPFAM" id="SSF52087">
    <property type="entry name" value="CRAL/TRIO domain"/>
    <property type="match status" value="2"/>
</dbReference>
<gene>
    <name evidence="4" type="ORF">EDS130_LOCUS3647</name>
</gene>
<dbReference type="AlphaFoldDB" id="A0A813R835"/>